<accession>A0A060SKE8</accession>
<dbReference type="EMBL" id="CCBP010000118">
    <property type="protein sequence ID" value="CDO72888.1"/>
    <property type="molecule type" value="Genomic_DNA"/>
</dbReference>
<name>A0A060SKE8_PYCCI</name>
<evidence type="ECO:0000313" key="1">
    <source>
        <dbReference type="EMBL" id="CDO72888.1"/>
    </source>
</evidence>
<dbReference type="Proteomes" id="UP000029665">
    <property type="component" value="Unassembled WGS sequence"/>
</dbReference>
<keyword evidence="2" id="KW-1185">Reference proteome</keyword>
<proteinExistence type="predicted"/>
<comment type="caution">
    <text evidence="1">The sequence shown here is derived from an EMBL/GenBank/DDBJ whole genome shotgun (WGS) entry which is preliminary data.</text>
</comment>
<sequence length="136" mass="15059">MSLIAEPMSVANTSNLRMFRLDAPYHSHLFSDEEYSADEDTDSDEFYWDDWNMGTLAPDEQDTLDDQVAPAVPPTDTMAVEAPLNCNTSEPEYLRRAPGSSDGGQYAGGGDSAEGLAMCGRDVNRLVWRMCRVLSR</sequence>
<gene>
    <name evidence="1" type="ORF">BN946_scf185002.g73</name>
</gene>
<dbReference type="AlphaFoldDB" id="A0A060SKE8"/>
<dbReference type="HOGENOM" id="CLU_1876491_0_0_1"/>
<reference evidence="1" key="1">
    <citation type="submission" date="2014-01" db="EMBL/GenBank/DDBJ databases">
        <title>The genome of the white-rot fungus Pycnoporus cinnabarinus: a basidiomycete model with a versatile arsenal for lignocellulosic biomass breakdown.</title>
        <authorList>
            <person name="Levasseur A."/>
            <person name="Lomascolo A."/>
            <person name="Ruiz-Duenas F.J."/>
            <person name="Uzan E."/>
            <person name="Piumi F."/>
            <person name="Kues U."/>
            <person name="Ram A.F.J."/>
            <person name="Murat C."/>
            <person name="Haon M."/>
            <person name="Benoit I."/>
            <person name="Arfi Y."/>
            <person name="Chevret D."/>
            <person name="Drula E."/>
            <person name="Kwon M.J."/>
            <person name="Gouret P."/>
            <person name="Lesage-Meessen L."/>
            <person name="Lombard V."/>
            <person name="Mariette J."/>
            <person name="Noirot C."/>
            <person name="Park J."/>
            <person name="Patyshakuliyeva A."/>
            <person name="Wieneger R.A.B."/>
            <person name="Wosten H.A.B."/>
            <person name="Martin F."/>
            <person name="Coutinho P.M."/>
            <person name="de Vries R."/>
            <person name="Martinez A.T."/>
            <person name="Klopp C."/>
            <person name="Pontarotti P."/>
            <person name="Henrissat B."/>
            <person name="Record E."/>
        </authorList>
    </citation>
    <scope>NUCLEOTIDE SEQUENCE [LARGE SCALE GENOMIC DNA]</scope>
    <source>
        <strain evidence="1">BRFM137</strain>
    </source>
</reference>
<protein>
    <submittedName>
        <fullName evidence="1">Uncharacterized protein</fullName>
    </submittedName>
</protein>
<evidence type="ECO:0000313" key="2">
    <source>
        <dbReference type="Proteomes" id="UP000029665"/>
    </source>
</evidence>
<organism evidence="1 2">
    <name type="scientific">Pycnoporus cinnabarinus</name>
    <name type="common">Cinnabar-red polypore</name>
    <name type="synonym">Trametes cinnabarina</name>
    <dbReference type="NCBI Taxonomy" id="5643"/>
    <lineage>
        <taxon>Eukaryota</taxon>
        <taxon>Fungi</taxon>
        <taxon>Dikarya</taxon>
        <taxon>Basidiomycota</taxon>
        <taxon>Agaricomycotina</taxon>
        <taxon>Agaricomycetes</taxon>
        <taxon>Polyporales</taxon>
        <taxon>Polyporaceae</taxon>
        <taxon>Trametes</taxon>
    </lineage>
</organism>